<comment type="similarity">
    <text evidence="2">Belongs to the LarC family.</text>
</comment>
<dbReference type="PANTHER" id="PTHR36566">
    <property type="entry name" value="NICKEL INSERTION PROTEIN-RELATED"/>
    <property type="match status" value="1"/>
</dbReference>
<dbReference type="STRING" id="1121393.SAMN02745216_02068"/>
<dbReference type="Gene3D" id="3.10.20.300">
    <property type="entry name" value="mk0293 like domain"/>
    <property type="match status" value="1"/>
</dbReference>
<dbReference type="HAMAP" id="MF_01074">
    <property type="entry name" value="LarC"/>
    <property type="match status" value="1"/>
</dbReference>
<dbReference type="AlphaFoldDB" id="A0A1M6L922"/>
<keyword evidence="4" id="KW-1185">Reference proteome</keyword>
<reference evidence="4" key="1">
    <citation type="submission" date="2016-11" db="EMBL/GenBank/DDBJ databases">
        <authorList>
            <person name="Varghese N."/>
            <person name="Submissions S."/>
        </authorList>
    </citation>
    <scope>NUCLEOTIDE SEQUENCE [LARGE SCALE GENOMIC DNA]</scope>
    <source>
        <strain evidence="4">DSM 16219</strain>
    </source>
</reference>
<dbReference type="EMBL" id="FQZU01000010">
    <property type="protein sequence ID" value="SHJ67700.1"/>
    <property type="molecule type" value="Genomic_DNA"/>
</dbReference>
<organism evidence="3 4">
    <name type="scientific">Desulfatibacillum alkenivorans DSM 16219</name>
    <dbReference type="NCBI Taxonomy" id="1121393"/>
    <lineage>
        <taxon>Bacteria</taxon>
        <taxon>Pseudomonadati</taxon>
        <taxon>Thermodesulfobacteriota</taxon>
        <taxon>Desulfobacteria</taxon>
        <taxon>Desulfobacterales</taxon>
        <taxon>Desulfatibacillaceae</taxon>
        <taxon>Desulfatibacillum</taxon>
    </lineage>
</organism>
<dbReference type="RefSeq" id="WP_073475501.1">
    <property type="nucleotide sequence ID" value="NZ_FQZU01000010.1"/>
</dbReference>
<evidence type="ECO:0000313" key="3">
    <source>
        <dbReference type="EMBL" id="SHJ67700.1"/>
    </source>
</evidence>
<keyword evidence="2" id="KW-0456">Lyase</keyword>
<gene>
    <name evidence="3" type="ORF">SAMN02745216_02068</name>
</gene>
<dbReference type="OrthoDB" id="9765625at2"/>
<keyword evidence="1 2" id="KW-0533">Nickel</keyword>
<dbReference type="Pfam" id="PF01969">
    <property type="entry name" value="Ni_insertion"/>
    <property type="match status" value="1"/>
</dbReference>
<protein>
    <recommendedName>
        <fullName evidence="2">Putative nickel insertion protein</fullName>
    </recommendedName>
</protein>
<evidence type="ECO:0000313" key="4">
    <source>
        <dbReference type="Proteomes" id="UP000183994"/>
    </source>
</evidence>
<dbReference type="GO" id="GO:0016151">
    <property type="term" value="F:nickel cation binding"/>
    <property type="evidence" value="ECO:0007669"/>
    <property type="project" value="UniProtKB-UniRule"/>
</dbReference>
<dbReference type="InterPro" id="IPR002822">
    <property type="entry name" value="Ni_insertion"/>
</dbReference>
<proteinExistence type="inferred from homology"/>
<dbReference type="Proteomes" id="UP000183994">
    <property type="component" value="Unassembled WGS sequence"/>
</dbReference>
<sequence length="390" mass="43115">MTEKKLIAYFDCFSGVSGDMTLGALMHLGVPREWLEEQLRAIPLEEFRLELEDKTTHGISGKHAKVIVEHEPHARHFATIRDIITLSDLSPWVKEKGLAIFSRLAHAEAQVHGQAVDHVHFHEVGGTDAIADIIGSLLALEYLGVSEVQSSPLPHGTGFVRCAHGMLPIPAPATVLLLKDCPTYGTDVPCELVTPTGAAIVSTMAARFGPQPRMTIQGVGYGMGTRVLENRPNGLRVILGKPELLLQTDTVLTVETNIDDMNPEIYGYVQKKLFEQGALDVGWIPMFMKKNRPATLVRVLCPIHAKDEIARTLLMETTATGVRFFETARDKLPREEILLDTQFGQIRAKRITCPDGSVRITPEYDACEKIAREQGVPLVRVYEIIGKESE</sequence>
<evidence type="ECO:0000256" key="2">
    <source>
        <dbReference type="HAMAP-Rule" id="MF_01074"/>
    </source>
</evidence>
<accession>A0A1M6L922</accession>
<dbReference type="NCBIfam" id="TIGR00299">
    <property type="entry name" value="nickel pincer cofactor biosynthesis protein LarC"/>
    <property type="match status" value="1"/>
</dbReference>
<name>A0A1M6L922_9BACT</name>
<evidence type="ECO:0000256" key="1">
    <source>
        <dbReference type="ARBA" id="ARBA00022596"/>
    </source>
</evidence>
<dbReference type="GO" id="GO:0016829">
    <property type="term" value="F:lyase activity"/>
    <property type="evidence" value="ECO:0007669"/>
    <property type="project" value="UniProtKB-UniRule"/>
</dbReference>
<dbReference type="PANTHER" id="PTHR36566:SF1">
    <property type="entry name" value="PYRIDINIUM-3,5-BISTHIOCARBOXYLIC ACID MONONUCLEOTIDE NICKEL INSERTION PROTEIN"/>
    <property type="match status" value="1"/>
</dbReference>
<dbReference type="Gene3D" id="3.30.70.1380">
    <property type="entry name" value="Transcriptional regulatory protein pf0864 domain like"/>
    <property type="match status" value="1"/>
</dbReference>